<reference evidence="1" key="1">
    <citation type="submission" date="2020-07" db="EMBL/GenBank/DDBJ databases">
        <title>Multicomponent nature underlies the extraordinary mechanical properties of spider dragline silk.</title>
        <authorList>
            <person name="Kono N."/>
            <person name="Nakamura H."/>
            <person name="Mori M."/>
            <person name="Yoshida Y."/>
            <person name="Ohtoshi R."/>
            <person name="Malay A.D."/>
            <person name="Moran D.A.P."/>
            <person name="Tomita M."/>
            <person name="Numata K."/>
            <person name="Arakawa K."/>
        </authorList>
    </citation>
    <scope>NUCLEOTIDE SEQUENCE</scope>
</reference>
<gene>
    <name evidence="1" type="primary">X975_20615</name>
    <name evidence="1" type="ORF">TNCT_384251</name>
</gene>
<organism evidence="1 2">
    <name type="scientific">Trichonephila clavata</name>
    <name type="common">Joro spider</name>
    <name type="synonym">Nephila clavata</name>
    <dbReference type="NCBI Taxonomy" id="2740835"/>
    <lineage>
        <taxon>Eukaryota</taxon>
        <taxon>Metazoa</taxon>
        <taxon>Ecdysozoa</taxon>
        <taxon>Arthropoda</taxon>
        <taxon>Chelicerata</taxon>
        <taxon>Arachnida</taxon>
        <taxon>Araneae</taxon>
        <taxon>Araneomorphae</taxon>
        <taxon>Entelegynae</taxon>
        <taxon>Araneoidea</taxon>
        <taxon>Nephilidae</taxon>
        <taxon>Trichonephila</taxon>
    </lineage>
</organism>
<protein>
    <submittedName>
        <fullName evidence="1">General transcription factor II-I repeat domain-containing protein 2B</fullName>
    </submittedName>
</protein>
<proteinExistence type="predicted"/>
<dbReference type="EMBL" id="BMAO01024930">
    <property type="protein sequence ID" value="GFQ98825.1"/>
    <property type="molecule type" value="Genomic_DNA"/>
</dbReference>
<comment type="caution">
    <text evidence="1">The sequence shown here is derived from an EMBL/GenBank/DDBJ whole genome shotgun (WGS) entry which is preliminary data.</text>
</comment>
<accession>A0A8X6L5U2</accession>
<name>A0A8X6L5U2_TRICU</name>
<dbReference type="Proteomes" id="UP000887116">
    <property type="component" value="Unassembled WGS sequence"/>
</dbReference>
<sequence>MNPDATDTVQVAIFIRDIDRDYTVAEELVGAAGGIDLFLSLTQVLVQCVLNFSNISAITADGAKSITGKKIGVITLLTFDVNASGSNI</sequence>
<dbReference type="OrthoDB" id="6435362at2759"/>
<dbReference type="AlphaFoldDB" id="A0A8X6L5U2"/>
<evidence type="ECO:0000313" key="1">
    <source>
        <dbReference type="EMBL" id="GFQ98825.1"/>
    </source>
</evidence>
<keyword evidence="2" id="KW-1185">Reference proteome</keyword>
<evidence type="ECO:0000313" key="2">
    <source>
        <dbReference type="Proteomes" id="UP000887116"/>
    </source>
</evidence>